<feature type="compositionally biased region" description="Basic and acidic residues" evidence="1">
    <location>
        <begin position="314"/>
        <end position="323"/>
    </location>
</feature>
<dbReference type="GO" id="GO:0000172">
    <property type="term" value="C:ribonuclease MRP complex"/>
    <property type="evidence" value="ECO:0007669"/>
    <property type="project" value="InterPro"/>
</dbReference>
<dbReference type="GO" id="GO:0000466">
    <property type="term" value="P:maturation of 5.8S rRNA from tricistronic rRNA transcript (SSU-rRNA, 5.8S rRNA, LSU-rRNA)"/>
    <property type="evidence" value="ECO:0007669"/>
    <property type="project" value="TreeGrafter"/>
</dbReference>
<dbReference type="EMBL" id="JARKIB010000011">
    <property type="protein sequence ID" value="KAJ7774779.1"/>
    <property type="molecule type" value="Genomic_DNA"/>
</dbReference>
<feature type="region of interest" description="Disordered" evidence="1">
    <location>
        <begin position="288"/>
        <end position="323"/>
    </location>
</feature>
<keyword evidence="4" id="KW-1185">Reference proteome</keyword>
<dbReference type="GO" id="GO:0000294">
    <property type="term" value="P:nuclear-transcribed mRNA catabolic process, RNase MRP-dependent"/>
    <property type="evidence" value="ECO:0007669"/>
    <property type="project" value="TreeGrafter"/>
</dbReference>
<dbReference type="InterPro" id="IPR027951">
    <property type="entry name" value="Nepro_N"/>
</dbReference>
<evidence type="ECO:0000313" key="3">
    <source>
        <dbReference type="EMBL" id="KAJ7774779.1"/>
    </source>
</evidence>
<dbReference type="GO" id="GO:0042134">
    <property type="term" value="F:rRNA primary transcript binding"/>
    <property type="evidence" value="ECO:0007669"/>
    <property type="project" value="InterPro"/>
</dbReference>
<evidence type="ECO:0000256" key="1">
    <source>
        <dbReference type="SAM" id="MobiDB-lite"/>
    </source>
</evidence>
<protein>
    <recommendedName>
        <fullName evidence="2">Nucleolus and neural progenitor protein-like N-terminal domain-containing protein</fullName>
    </recommendedName>
</protein>
<reference evidence="3" key="1">
    <citation type="submission" date="2023-03" db="EMBL/GenBank/DDBJ databases">
        <title>Massive genome expansion in bonnet fungi (Mycena s.s.) driven by repeated elements and novel gene families across ecological guilds.</title>
        <authorList>
            <consortium name="Lawrence Berkeley National Laboratory"/>
            <person name="Harder C.B."/>
            <person name="Miyauchi S."/>
            <person name="Viragh M."/>
            <person name="Kuo A."/>
            <person name="Thoen E."/>
            <person name="Andreopoulos B."/>
            <person name="Lu D."/>
            <person name="Skrede I."/>
            <person name="Drula E."/>
            <person name="Henrissat B."/>
            <person name="Morin E."/>
            <person name="Kohler A."/>
            <person name="Barry K."/>
            <person name="LaButti K."/>
            <person name="Morin E."/>
            <person name="Salamov A."/>
            <person name="Lipzen A."/>
            <person name="Mereny Z."/>
            <person name="Hegedus B."/>
            <person name="Baldrian P."/>
            <person name="Stursova M."/>
            <person name="Weitz H."/>
            <person name="Taylor A."/>
            <person name="Grigoriev I.V."/>
            <person name="Nagy L.G."/>
            <person name="Martin F."/>
            <person name="Kauserud H."/>
        </authorList>
    </citation>
    <scope>NUCLEOTIDE SEQUENCE</scope>
    <source>
        <strain evidence="3">CBHHK182m</strain>
    </source>
</reference>
<feature type="domain" description="Nucleolus and neural progenitor protein-like N-terminal" evidence="2">
    <location>
        <begin position="15"/>
        <end position="184"/>
    </location>
</feature>
<comment type="caution">
    <text evidence="3">The sequence shown here is derived from an EMBL/GenBank/DDBJ whole genome shotgun (WGS) entry which is preliminary data.</text>
</comment>
<evidence type="ECO:0000313" key="4">
    <source>
        <dbReference type="Proteomes" id="UP001215598"/>
    </source>
</evidence>
<name>A0AAD7NTV8_9AGAR</name>
<organism evidence="3 4">
    <name type="scientific">Mycena metata</name>
    <dbReference type="NCBI Taxonomy" id="1033252"/>
    <lineage>
        <taxon>Eukaryota</taxon>
        <taxon>Fungi</taxon>
        <taxon>Dikarya</taxon>
        <taxon>Basidiomycota</taxon>
        <taxon>Agaricomycotina</taxon>
        <taxon>Agaricomycetes</taxon>
        <taxon>Agaricomycetidae</taxon>
        <taxon>Agaricales</taxon>
        <taxon>Marasmiineae</taxon>
        <taxon>Mycenaceae</taxon>
        <taxon>Mycena</taxon>
    </lineage>
</organism>
<dbReference type="Pfam" id="PF14780">
    <property type="entry name" value="NEPRO_N"/>
    <property type="match status" value="1"/>
</dbReference>
<dbReference type="InterPro" id="IPR047205">
    <property type="entry name" value="RMP1"/>
</dbReference>
<gene>
    <name evidence="3" type="ORF">B0H16DRAFT_73071</name>
</gene>
<feature type="region of interest" description="Disordered" evidence="1">
    <location>
        <begin position="253"/>
        <end position="274"/>
    </location>
</feature>
<dbReference type="Proteomes" id="UP001215598">
    <property type="component" value="Unassembled WGS sequence"/>
</dbReference>
<sequence>MHKRSRQPPKLARTAKASLDATVHPDIDTALKQLKLCARNLQPVLATFCDELQILHRLYYKGKNEHRSALFWRRVAEMRRYGDRVEELALSSLVDSLRYSFFAEDLQQTSKLLKASWTHYPDPLSVSFVLERLAASIALVQKMHERLAYAYQSFSLSMQTGAFLQLLLTLAGIASRLSYLASELTPILQQTQEAVYRILTALNPGQTSRRQFHTPRLTPLDPAIDTLGQGSTQDLDEDDTGVSIPRQDAQFYDPSNTTHKDVLPAPNRTPSDIPSLATKAQVVNRTMSKKLKHSSDPALLSTANEKRKNKKRKERDEIDRIFG</sequence>
<proteinExistence type="predicted"/>
<evidence type="ECO:0000259" key="2">
    <source>
        <dbReference type="Pfam" id="PF14780"/>
    </source>
</evidence>
<dbReference type="PANTHER" id="PTHR37792">
    <property type="entry name" value="RIBONUCLEASE MRP PROTEIN SUBUNIT RMP1"/>
    <property type="match status" value="1"/>
</dbReference>
<accession>A0AAD7NTV8</accession>
<dbReference type="AlphaFoldDB" id="A0AAD7NTV8"/>
<dbReference type="PANTHER" id="PTHR37792:SF1">
    <property type="entry name" value="RIBONUCLEASE MRP PROTEIN SUBUNIT RMP1"/>
    <property type="match status" value="1"/>
</dbReference>
<feature type="region of interest" description="Disordered" evidence="1">
    <location>
        <begin position="207"/>
        <end position="240"/>
    </location>
</feature>